<keyword evidence="3" id="KW-1185">Reference proteome</keyword>
<organism evidence="2 3">
    <name type="scientific">Salimicrobium jeotgali</name>
    <dbReference type="NCBI Taxonomy" id="1230341"/>
    <lineage>
        <taxon>Bacteria</taxon>
        <taxon>Bacillati</taxon>
        <taxon>Bacillota</taxon>
        <taxon>Bacilli</taxon>
        <taxon>Bacillales</taxon>
        <taxon>Bacillaceae</taxon>
        <taxon>Salimicrobium</taxon>
    </lineage>
</organism>
<accession>K2FIA7</accession>
<protein>
    <submittedName>
        <fullName evidence="2">Uncharacterized protein</fullName>
    </submittedName>
</protein>
<reference evidence="4" key="2">
    <citation type="submission" date="2015-06" db="EMBL/GenBank/DDBJ databases">
        <title>Salimicrobium jeotgali MJ3, isolated from Myulchi jeot, a traditional Korean fermented seafood.</title>
        <authorList>
            <person name="Kim K.H."/>
            <person name="Jeon C.O."/>
            <person name="Jin H.M."/>
        </authorList>
    </citation>
    <scope>NUCLEOTIDE SEQUENCE [LARGE SCALE GENOMIC DNA]</scope>
    <source>
        <strain evidence="4">MJ3</strain>
    </source>
</reference>
<dbReference type="OrthoDB" id="2991765at2"/>
<evidence type="ECO:0000313" key="2">
    <source>
        <dbReference type="EMBL" id="EKE30821.1"/>
    </source>
</evidence>
<dbReference type="RefSeq" id="WP_008591803.1">
    <property type="nucleotide sequence ID" value="NZ_AMPQ01000028.1"/>
</dbReference>
<evidence type="ECO:0000313" key="1">
    <source>
        <dbReference type="EMBL" id="AKG03395.1"/>
    </source>
</evidence>
<reference evidence="1" key="3">
    <citation type="submission" date="2016-11" db="EMBL/GenBank/DDBJ databases">
        <title>Salimicrobium jeotgali MJ3, isolated from Myulchi jeot, a traditional Korean fermented seafood.</title>
        <authorList>
            <person name="Kim K.H."/>
            <person name="Jeon C.O."/>
            <person name="Jin H.M."/>
        </authorList>
    </citation>
    <scope>NUCLEOTIDE SEQUENCE</scope>
    <source>
        <strain evidence="1">MJ3</strain>
    </source>
</reference>
<dbReference type="EMBL" id="AMPQ01000028">
    <property type="protein sequence ID" value="EKE30821.1"/>
    <property type="molecule type" value="Genomic_DNA"/>
</dbReference>
<gene>
    <name evidence="1" type="ORF">AAV35_000415</name>
    <name evidence="2" type="ORF">MJ3_11580</name>
</gene>
<proteinExistence type="predicted"/>
<dbReference type="AlphaFoldDB" id="K2FIA7"/>
<evidence type="ECO:0000313" key="3">
    <source>
        <dbReference type="Proteomes" id="UP000011746"/>
    </source>
</evidence>
<name>K2FIA7_9BACI</name>
<dbReference type="STRING" id="1230341.AAV35_000415"/>
<dbReference type="KEGG" id="sje:AAV35_000415"/>
<dbReference type="EMBL" id="CP011361">
    <property type="protein sequence ID" value="AKG03395.1"/>
    <property type="molecule type" value="Genomic_DNA"/>
</dbReference>
<dbReference type="Proteomes" id="UP000011746">
    <property type="component" value="Unassembled WGS sequence"/>
</dbReference>
<sequence length="195" mass="21703">MENSFKQVALSNVRYNPDLHRAQVISENDELAEEILSHKEVKSFRSNNVLDLDNIMKNEYAESDTYSVTIPVVTKDEKIVKFLIAYVNPKSETTTNKLLTIKKNQDSTTTYVISDLDGTNQSQTRLDVNFNKVDRKETKLVKSQGFVDCIQEEFNALPWWLKAACTGSCGTCFGIVGPACAACAGCIGGNARFCL</sequence>
<reference evidence="2 3" key="1">
    <citation type="journal article" date="2012" name="J. Bacteriol.">
        <title>Draft Genome Sequence of Salimicrobium sp. Strain MJ3, Isolated from Myulchi-Jeot, Korean Fermented Seafood.</title>
        <authorList>
            <person name="Lee S.H."/>
            <person name="Jung J.Y."/>
            <person name="Jeon C.O."/>
        </authorList>
    </citation>
    <scope>NUCLEOTIDE SEQUENCE [LARGE SCALE GENOMIC DNA]</scope>
    <source>
        <strain evidence="2 3">MJ3</strain>
    </source>
</reference>
<dbReference type="Proteomes" id="UP000092654">
    <property type="component" value="Chromosome"/>
</dbReference>
<evidence type="ECO:0000313" key="4">
    <source>
        <dbReference type="Proteomes" id="UP000092654"/>
    </source>
</evidence>